<proteinExistence type="predicted"/>
<evidence type="ECO:0000313" key="3">
    <source>
        <dbReference type="Proteomes" id="UP001161497"/>
    </source>
</evidence>
<organism evidence="2 3">
    <name type="scientific">Candidatus Methylacidiphilum fumarolicum</name>
    <dbReference type="NCBI Taxonomy" id="591154"/>
    <lineage>
        <taxon>Bacteria</taxon>
        <taxon>Pseudomonadati</taxon>
        <taxon>Verrucomicrobiota</taxon>
        <taxon>Methylacidiphilae</taxon>
        <taxon>Methylacidiphilales</taxon>
        <taxon>Methylacidiphilaceae</taxon>
        <taxon>Methylacidiphilum (ex Ratnadevi et al. 2023)</taxon>
    </lineage>
</organism>
<dbReference type="EMBL" id="OX458932">
    <property type="protein sequence ID" value="CAI9086206.1"/>
    <property type="molecule type" value="Genomic_DNA"/>
</dbReference>
<evidence type="ECO:0000313" key="2">
    <source>
        <dbReference type="EMBL" id="CAI9086206.1"/>
    </source>
</evidence>
<sequence length="43" mass="4892">MNAKTNAIKRPNWNEIFSILGYIILFTGVAYLTLHGSCTPFKF</sequence>
<keyword evidence="1" id="KW-1133">Transmembrane helix</keyword>
<keyword evidence="1" id="KW-0812">Transmembrane</keyword>
<protein>
    <submittedName>
        <fullName evidence="2">Uncharacterized protein</fullName>
    </submittedName>
</protein>
<keyword evidence="1" id="KW-0472">Membrane</keyword>
<accession>A0ABM9IET6</accession>
<evidence type="ECO:0000256" key="1">
    <source>
        <dbReference type="SAM" id="Phobius"/>
    </source>
</evidence>
<keyword evidence="3" id="KW-1185">Reference proteome</keyword>
<reference evidence="2" key="1">
    <citation type="submission" date="2023-03" db="EMBL/GenBank/DDBJ databases">
        <authorList>
            <person name="Cremers G."/>
            <person name="Picone N."/>
        </authorList>
    </citation>
    <scope>NUCLEOTIDE SEQUENCE</scope>
    <source>
        <strain evidence="2">Sample_alias</strain>
    </source>
</reference>
<feature type="transmembrane region" description="Helical" evidence="1">
    <location>
        <begin position="16"/>
        <end position="34"/>
    </location>
</feature>
<gene>
    <name evidence="2" type="ORF">MFUM_1884</name>
</gene>
<dbReference type="Proteomes" id="UP001161497">
    <property type="component" value="Chromosome"/>
</dbReference>
<name>A0ABM9IET6_9BACT</name>